<dbReference type="InterPro" id="IPR027417">
    <property type="entry name" value="P-loop_NTPase"/>
</dbReference>
<keyword evidence="1" id="KW-0547">Nucleotide-binding</keyword>
<dbReference type="InterPro" id="IPR011545">
    <property type="entry name" value="DEAD/DEAH_box_helicase_dom"/>
</dbReference>
<evidence type="ECO:0000259" key="5">
    <source>
        <dbReference type="PROSITE" id="PS51194"/>
    </source>
</evidence>
<keyword evidence="7" id="KW-1185">Reference proteome</keyword>
<dbReference type="PANTHER" id="PTHR30580:SF1">
    <property type="entry name" value="COMF OPERON PROTEIN 1"/>
    <property type="match status" value="1"/>
</dbReference>
<evidence type="ECO:0000313" key="6">
    <source>
        <dbReference type="EMBL" id="TWI59941.1"/>
    </source>
</evidence>
<evidence type="ECO:0000256" key="3">
    <source>
        <dbReference type="ARBA" id="ARBA00023125"/>
    </source>
</evidence>
<dbReference type="AlphaFoldDB" id="A0A562QT43"/>
<dbReference type="GO" id="GO:0043138">
    <property type="term" value="F:3'-5' DNA helicase activity"/>
    <property type="evidence" value="ECO:0007669"/>
    <property type="project" value="TreeGrafter"/>
</dbReference>
<feature type="domain" description="Helicase ATP-binding" evidence="4">
    <location>
        <begin position="125"/>
        <end position="277"/>
    </location>
</feature>
<evidence type="ECO:0000256" key="1">
    <source>
        <dbReference type="ARBA" id="ARBA00022741"/>
    </source>
</evidence>
<dbReference type="Gene3D" id="3.40.50.300">
    <property type="entry name" value="P-loop containing nucleotide triphosphate hydrolases"/>
    <property type="match status" value="2"/>
</dbReference>
<dbReference type="GO" id="GO:0003677">
    <property type="term" value="F:DNA binding"/>
    <property type="evidence" value="ECO:0007669"/>
    <property type="project" value="UniProtKB-KW"/>
</dbReference>
<dbReference type="InterPro" id="IPR001650">
    <property type="entry name" value="Helicase_C-like"/>
</dbReference>
<dbReference type="GO" id="GO:0006302">
    <property type="term" value="P:double-strand break repair"/>
    <property type="evidence" value="ECO:0007669"/>
    <property type="project" value="TreeGrafter"/>
</dbReference>
<sequence length="448" mass="50554">MTTTWQQFDGKRLLRSELSNSSEEVTQLVNAGFLMQENGLIHVKGRMMCRRCGNDDPFLFAKHPCAKCQKTCTYCRHCLSLGKVSECGSLYRWTGKEQPMPQVKKSLMWQGELSVGQQKASDAVIAAIWQKKSLLVWAVCGAGKTEVLFRGLERAFEQGQRVLLATPRTDVVKELYPRLKKSFPTVLISALYGGSKERHPCAQFVIATTHQTMRFYKAFDVVIIDEVDAFPFSFDKSLQYAVTQAKKDPSATIYLSATPSRALLRDPAIDIIKIPLRYHGFPLPDPRFSWCGNWSKTLKKKRLPQQIKSWLDHQHSQNKPALLFVPSISTLKTVSSILQNKKITHAHVHAEDPKRHEVIQSFRDQQIPLLVTTTILERGVTFKGVQVAVLGAENDVFTEAALVQIAGRVGRSAQEPNGDIVFFHYGISQAMRAARRHIQAMNQEGMKK</sequence>
<keyword evidence="3" id="KW-0238">DNA-binding</keyword>
<keyword evidence="2" id="KW-0067">ATP-binding</keyword>
<dbReference type="Proteomes" id="UP000315711">
    <property type="component" value="Unassembled WGS sequence"/>
</dbReference>
<name>A0A562QT43_9BACI</name>
<evidence type="ECO:0000259" key="4">
    <source>
        <dbReference type="PROSITE" id="PS51192"/>
    </source>
</evidence>
<feature type="domain" description="Helicase C-terminal" evidence="5">
    <location>
        <begin position="306"/>
        <end position="448"/>
    </location>
</feature>
<dbReference type="GO" id="GO:0006270">
    <property type="term" value="P:DNA replication initiation"/>
    <property type="evidence" value="ECO:0007669"/>
    <property type="project" value="TreeGrafter"/>
</dbReference>
<dbReference type="GO" id="GO:0006310">
    <property type="term" value="P:DNA recombination"/>
    <property type="evidence" value="ECO:0007669"/>
    <property type="project" value="TreeGrafter"/>
</dbReference>
<dbReference type="PROSITE" id="PS51194">
    <property type="entry name" value="HELICASE_CTER"/>
    <property type="match status" value="1"/>
</dbReference>
<dbReference type="Pfam" id="PF00270">
    <property type="entry name" value="DEAD"/>
    <property type="match status" value="1"/>
</dbReference>
<evidence type="ECO:0000256" key="2">
    <source>
        <dbReference type="ARBA" id="ARBA00022840"/>
    </source>
</evidence>
<dbReference type="InterPro" id="IPR014001">
    <property type="entry name" value="Helicase_ATP-bd"/>
</dbReference>
<organism evidence="6 7">
    <name type="scientific">Halalkalibacter nanhaiisediminis</name>
    <dbReference type="NCBI Taxonomy" id="688079"/>
    <lineage>
        <taxon>Bacteria</taxon>
        <taxon>Bacillati</taxon>
        <taxon>Bacillota</taxon>
        <taxon>Bacilli</taxon>
        <taxon>Bacillales</taxon>
        <taxon>Bacillaceae</taxon>
        <taxon>Halalkalibacter</taxon>
    </lineage>
</organism>
<protein>
    <submittedName>
        <fullName evidence="6">Competence protein ComFA</fullName>
    </submittedName>
</protein>
<accession>A0A562QT43</accession>
<dbReference type="SMART" id="SM00487">
    <property type="entry name" value="DEXDc"/>
    <property type="match status" value="1"/>
</dbReference>
<dbReference type="OrthoDB" id="2077914at2"/>
<evidence type="ECO:0000313" key="7">
    <source>
        <dbReference type="Proteomes" id="UP000315711"/>
    </source>
</evidence>
<dbReference type="SMART" id="SM00490">
    <property type="entry name" value="HELICc"/>
    <property type="match status" value="1"/>
</dbReference>
<gene>
    <name evidence="6" type="ORF">IQ10_00364</name>
</gene>
<dbReference type="EMBL" id="VLKZ01000001">
    <property type="protein sequence ID" value="TWI59941.1"/>
    <property type="molecule type" value="Genomic_DNA"/>
</dbReference>
<proteinExistence type="predicted"/>
<reference evidence="6 7" key="1">
    <citation type="journal article" date="2015" name="Stand. Genomic Sci.">
        <title>Genomic Encyclopedia of Bacterial and Archaeal Type Strains, Phase III: the genomes of soil and plant-associated and newly described type strains.</title>
        <authorList>
            <person name="Whitman W.B."/>
            <person name="Woyke T."/>
            <person name="Klenk H.P."/>
            <person name="Zhou Y."/>
            <person name="Lilburn T.G."/>
            <person name="Beck B.J."/>
            <person name="De Vos P."/>
            <person name="Vandamme P."/>
            <person name="Eisen J.A."/>
            <person name="Garrity G."/>
            <person name="Hugenholtz P."/>
            <person name="Kyrpides N.C."/>
        </authorList>
    </citation>
    <scope>NUCLEOTIDE SEQUENCE [LARGE SCALE GENOMIC DNA]</scope>
    <source>
        <strain evidence="6 7">CGMCC 1.10116</strain>
    </source>
</reference>
<dbReference type="GO" id="GO:0005524">
    <property type="term" value="F:ATP binding"/>
    <property type="evidence" value="ECO:0007669"/>
    <property type="project" value="UniProtKB-KW"/>
</dbReference>
<dbReference type="PROSITE" id="PS51192">
    <property type="entry name" value="HELICASE_ATP_BIND_1"/>
    <property type="match status" value="1"/>
</dbReference>
<comment type="caution">
    <text evidence="6">The sequence shown here is derived from an EMBL/GenBank/DDBJ whole genome shotgun (WGS) entry which is preliminary data.</text>
</comment>
<dbReference type="Pfam" id="PF00271">
    <property type="entry name" value="Helicase_C"/>
    <property type="match status" value="1"/>
</dbReference>
<dbReference type="PANTHER" id="PTHR30580">
    <property type="entry name" value="PRIMOSOMAL PROTEIN N"/>
    <property type="match status" value="1"/>
</dbReference>
<dbReference type="SUPFAM" id="SSF52540">
    <property type="entry name" value="P-loop containing nucleoside triphosphate hydrolases"/>
    <property type="match status" value="1"/>
</dbReference>